<comment type="caution">
    <text evidence="3">The sequence shown here is derived from an EMBL/GenBank/DDBJ whole genome shotgun (WGS) entry which is preliminary data.</text>
</comment>
<feature type="transmembrane region" description="Helical" evidence="1">
    <location>
        <begin position="77"/>
        <end position="94"/>
    </location>
</feature>
<dbReference type="EMBL" id="JBHULR010000015">
    <property type="protein sequence ID" value="MFD2549447.1"/>
    <property type="molecule type" value="Genomic_DNA"/>
</dbReference>
<dbReference type="InterPro" id="IPR002656">
    <property type="entry name" value="Acyl_transf_3_dom"/>
</dbReference>
<feature type="transmembrane region" description="Helical" evidence="1">
    <location>
        <begin position="296"/>
        <end position="313"/>
    </location>
</feature>
<feature type="transmembrane region" description="Helical" evidence="1">
    <location>
        <begin position="143"/>
        <end position="161"/>
    </location>
</feature>
<name>A0ABW5KPB5_9SPHI</name>
<feature type="transmembrane region" description="Helical" evidence="1">
    <location>
        <begin position="261"/>
        <end position="284"/>
    </location>
</feature>
<keyword evidence="1" id="KW-0812">Transmembrane</keyword>
<dbReference type="RefSeq" id="WP_380905764.1">
    <property type="nucleotide sequence ID" value="NZ_JBHUEG010000012.1"/>
</dbReference>
<keyword evidence="4" id="KW-1185">Reference proteome</keyword>
<dbReference type="InterPro" id="IPR052734">
    <property type="entry name" value="Nod_factor_acetyltransferase"/>
</dbReference>
<feature type="transmembrane region" description="Helical" evidence="1">
    <location>
        <begin position="167"/>
        <end position="186"/>
    </location>
</feature>
<dbReference type="Proteomes" id="UP001597545">
    <property type="component" value="Unassembled WGS sequence"/>
</dbReference>
<feature type="transmembrane region" description="Helical" evidence="1">
    <location>
        <begin position="228"/>
        <end position="249"/>
    </location>
</feature>
<keyword evidence="3" id="KW-0808">Transferase</keyword>
<organism evidence="3 4">
    <name type="scientific">Sphingobacterium suaedae</name>
    <dbReference type="NCBI Taxonomy" id="1686402"/>
    <lineage>
        <taxon>Bacteria</taxon>
        <taxon>Pseudomonadati</taxon>
        <taxon>Bacteroidota</taxon>
        <taxon>Sphingobacteriia</taxon>
        <taxon>Sphingobacteriales</taxon>
        <taxon>Sphingobacteriaceae</taxon>
        <taxon>Sphingobacterium</taxon>
    </lineage>
</organism>
<evidence type="ECO:0000259" key="2">
    <source>
        <dbReference type="Pfam" id="PF01757"/>
    </source>
</evidence>
<dbReference type="PANTHER" id="PTHR37312:SF1">
    <property type="entry name" value="MEMBRANE-BOUND ACYLTRANSFERASE YKRP-RELATED"/>
    <property type="match status" value="1"/>
</dbReference>
<feature type="transmembrane region" description="Helical" evidence="1">
    <location>
        <begin position="7"/>
        <end position="25"/>
    </location>
</feature>
<evidence type="ECO:0000256" key="1">
    <source>
        <dbReference type="SAM" id="Phobius"/>
    </source>
</evidence>
<protein>
    <submittedName>
        <fullName evidence="3">Acyltransferase family protein</fullName>
    </submittedName>
</protein>
<evidence type="ECO:0000313" key="3">
    <source>
        <dbReference type="EMBL" id="MFD2549447.1"/>
    </source>
</evidence>
<reference evidence="4" key="1">
    <citation type="journal article" date="2019" name="Int. J. Syst. Evol. Microbiol.">
        <title>The Global Catalogue of Microorganisms (GCM) 10K type strain sequencing project: providing services to taxonomists for standard genome sequencing and annotation.</title>
        <authorList>
            <consortium name="The Broad Institute Genomics Platform"/>
            <consortium name="The Broad Institute Genome Sequencing Center for Infectious Disease"/>
            <person name="Wu L."/>
            <person name="Ma J."/>
        </authorList>
    </citation>
    <scope>NUCLEOTIDE SEQUENCE [LARGE SCALE GENOMIC DNA]</scope>
    <source>
        <strain evidence="4">KCTC 42662</strain>
    </source>
</reference>
<feature type="domain" description="Acyltransferase 3" evidence="2">
    <location>
        <begin position="5"/>
        <end position="313"/>
    </location>
</feature>
<evidence type="ECO:0000313" key="4">
    <source>
        <dbReference type="Proteomes" id="UP001597545"/>
    </source>
</evidence>
<proteinExistence type="predicted"/>
<sequence length="333" mass="38616">MERIKSLDISKGISILLMTFSHLLVIKKHPELTELNIHYLMIFKMPLFIIISGFLYSNKRTLRTYALSKVDSLLKPTVNTIALFSLFALLFSGSSPNVLTSIKNAVAQAIVLAFPLWFIFSLFLSLLIFRLIFYVLESKNNDVKFPVIFCILLILSLLNVYNLKYYFFNPSTIIYFLLYLSIGYLIKTKHWLNGLLSKHVWIYSVLIFFTFILAKQKIDINLSLTNNVFAPFFLTLLYSIVGTIMIWNVSNLIARQKWLAWFLNLCGQSSFFILSFHILFGNVLIPKLLPQTNQSYFFDILTLILTIAGCILIKEGFARIKITRYLFLPNQKY</sequence>
<gene>
    <name evidence="3" type="ORF">ACFSR5_17495</name>
</gene>
<dbReference type="PANTHER" id="PTHR37312">
    <property type="entry name" value="MEMBRANE-BOUND ACYLTRANSFERASE YKRP-RELATED"/>
    <property type="match status" value="1"/>
</dbReference>
<dbReference type="Pfam" id="PF01757">
    <property type="entry name" value="Acyl_transf_3"/>
    <property type="match status" value="1"/>
</dbReference>
<dbReference type="GO" id="GO:0016746">
    <property type="term" value="F:acyltransferase activity"/>
    <property type="evidence" value="ECO:0007669"/>
    <property type="project" value="UniProtKB-KW"/>
</dbReference>
<accession>A0ABW5KPB5</accession>
<feature type="transmembrane region" description="Helical" evidence="1">
    <location>
        <begin position="37"/>
        <end position="56"/>
    </location>
</feature>
<feature type="transmembrane region" description="Helical" evidence="1">
    <location>
        <begin position="198"/>
        <end position="216"/>
    </location>
</feature>
<feature type="transmembrane region" description="Helical" evidence="1">
    <location>
        <begin position="114"/>
        <end position="136"/>
    </location>
</feature>
<keyword evidence="1" id="KW-0472">Membrane</keyword>
<keyword evidence="3" id="KW-0012">Acyltransferase</keyword>
<keyword evidence="1" id="KW-1133">Transmembrane helix</keyword>